<dbReference type="PANTHER" id="PTHR34391:SF2">
    <property type="entry name" value="TRP C-TERMINAL DOMAIN-CONTAINING PROTEIN"/>
    <property type="match status" value="1"/>
</dbReference>
<evidence type="ECO:0000256" key="1">
    <source>
        <dbReference type="SAM" id="MobiDB-lite"/>
    </source>
</evidence>
<sequence length="408" mass="45125">MDDSEWASQYRQPHAVTSPTRPTPSRAGASGLRAAPSAPPAHGVRRLWAWVPASIPIRLFLLVTLLESGVDIAIEVVLLSRFRTQEGGILGSNFEGVQPALPVFVMVFCLAHVYQCALAVDAVINRNTILIFGLVIFNIAFFVYSVIQISEIRLVLGTGVAEGTGQHVPVQVLTALIPAVIGVSSAIFSVLSWWIYRDFGWDVYRSIVGADRDLKRAHMHYQVFVALLKADFFVFIAYCLQLVLIVLQGHNAEYWLTVVAAPFALIILGFAWYSVRRELRYGMMAFMTLLLGAGAYFCYKLYRIWAEHEQAYSEVYKSLTVFSVLAIALVLATMWFSVRCLLNFDRGLKAAMDRAHAERAQIKRNERSTRAGGAGGVDGIPMEYDGKGMLPLGSASTLNLPGNRLSLD</sequence>
<dbReference type="GeneID" id="37272126"/>
<proteinExistence type="predicted"/>
<feature type="transmembrane region" description="Helical" evidence="2">
    <location>
        <begin position="223"/>
        <end position="248"/>
    </location>
</feature>
<feature type="transmembrane region" description="Helical" evidence="2">
    <location>
        <begin position="282"/>
        <end position="302"/>
    </location>
</feature>
<dbReference type="PANTHER" id="PTHR34391">
    <property type="entry name" value="UPF0658 GOLGI APPARATUS MEMBRANE PROTEIN C1952.10C-RELATED"/>
    <property type="match status" value="1"/>
</dbReference>
<dbReference type="AlphaFoldDB" id="A0A316ZAR0"/>
<keyword evidence="2" id="KW-0812">Transmembrane</keyword>
<dbReference type="GO" id="GO:0005794">
    <property type="term" value="C:Golgi apparatus"/>
    <property type="evidence" value="ECO:0007669"/>
    <property type="project" value="TreeGrafter"/>
</dbReference>
<accession>A0A316ZAR0</accession>
<feature type="transmembrane region" description="Helical" evidence="2">
    <location>
        <begin position="322"/>
        <end position="342"/>
    </location>
</feature>
<keyword evidence="2" id="KW-0472">Membrane</keyword>
<evidence type="ECO:0000313" key="4">
    <source>
        <dbReference type="Proteomes" id="UP000245946"/>
    </source>
</evidence>
<organism evidence="3 4">
    <name type="scientific">Tilletiopsis washingtonensis</name>
    <dbReference type="NCBI Taxonomy" id="58919"/>
    <lineage>
        <taxon>Eukaryota</taxon>
        <taxon>Fungi</taxon>
        <taxon>Dikarya</taxon>
        <taxon>Basidiomycota</taxon>
        <taxon>Ustilaginomycotina</taxon>
        <taxon>Exobasidiomycetes</taxon>
        <taxon>Entylomatales</taxon>
        <taxon>Entylomatales incertae sedis</taxon>
        <taxon>Tilletiopsis</taxon>
    </lineage>
</organism>
<dbReference type="InterPro" id="IPR040410">
    <property type="entry name" value="UPF0658_Golgi"/>
</dbReference>
<reference evidence="3 4" key="1">
    <citation type="journal article" date="2018" name="Mol. Biol. Evol.">
        <title>Broad Genomic Sampling Reveals a Smut Pathogenic Ancestry of the Fungal Clade Ustilaginomycotina.</title>
        <authorList>
            <person name="Kijpornyongpan T."/>
            <person name="Mondo S.J."/>
            <person name="Barry K."/>
            <person name="Sandor L."/>
            <person name="Lee J."/>
            <person name="Lipzen A."/>
            <person name="Pangilinan J."/>
            <person name="LaButti K."/>
            <person name="Hainaut M."/>
            <person name="Henrissat B."/>
            <person name="Grigoriev I.V."/>
            <person name="Spatafora J.W."/>
            <person name="Aime M.C."/>
        </authorList>
    </citation>
    <scope>NUCLEOTIDE SEQUENCE [LARGE SCALE GENOMIC DNA]</scope>
    <source>
        <strain evidence="3 4">MCA 4186</strain>
    </source>
</reference>
<dbReference type="EMBL" id="KZ819291">
    <property type="protein sequence ID" value="PWN98629.1"/>
    <property type="molecule type" value="Genomic_DNA"/>
</dbReference>
<feature type="transmembrane region" description="Helical" evidence="2">
    <location>
        <begin position="129"/>
        <end position="150"/>
    </location>
</feature>
<feature type="region of interest" description="Disordered" evidence="1">
    <location>
        <begin position="1"/>
        <end position="40"/>
    </location>
</feature>
<gene>
    <name evidence="3" type="ORF">FA09DRAFT_343192</name>
</gene>
<feature type="transmembrane region" description="Helical" evidence="2">
    <location>
        <begin position="254"/>
        <end position="275"/>
    </location>
</feature>
<feature type="compositionally biased region" description="Polar residues" evidence="1">
    <location>
        <begin position="1"/>
        <end position="20"/>
    </location>
</feature>
<protein>
    <submittedName>
        <fullName evidence="3">Uncharacterized protein</fullName>
    </submittedName>
</protein>
<name>A0A316ZAR0_9BASI</name>
<dbReference type="OrthoDB" id="2448307at2759"/>
<evidence type="ECO:0000313" key="3">
    <source>
        <dbReference type="EMBL" id="PWN98629.1"/>
    </source>
</evidence>
<dbReference type="RefSeq" id="XP_025598908.1">
    <property type="nucleotide sequence ID" value="XM_025744582.1"/>
</dbReference>
<dbReference type="Proteomes" id="UP000245946">
    <property type="component" value="Unassembled WGS sequence"/>
</dbReference>
<keyword evidence="2" id="KW-1133">Transmembrane helix</keyword>
<feature type="transmembrane region" description="Helical" evidence="2">
    <location>
        <begin position="170"/>
        <end position="196"/>
    </location>
</feature>
<evidence type="ECO:0000256" key="2">
    <source>
        <dbReference type="SAM" id="Phobius"/>
    </source>
</evidence>
<feature type="transmembrane region" description="Helical" evidence="2">
    <location>
        <begin position="99"/>
        <end position="117"/>
    </location>
</feature>
<keyword evidence="4" id="KW-1185">Reference proteome</keyword>